<sequence length="42" mass="5056">MYSYDDVKMMFNWGCFTEEQVREFVPLCITNEEADEIINSQE</sequence>
<dbReference type="AlphaFoldDB" id="A0A3F3NJ82"/>
<proteinExistence type="predicted"/>
<organism evidence="2 3">
    <name type="scientific">Enterococcus faecium</name>
    <name type="common">Streptococcus faecium</name>
    <dbReference type="NCBI Taxonomy" id="1352"/>
    <lineage>
        <taxon>Bacteria</taxon>
        <taxon>Bacillati</taxon>
        <taxon>Bacillota</taxon>
        <taxon>Bacilli</taxon>
        <taxon>Lactobacillales</taxon>
        <taxon>Enterococcaceae</taxon>
        <taxon>Enterococcus</taxon>
    </lineage>
</organism>
<accession>A0A3F3NJ82</accession>
<protein>
    <recommendedName>
        <fullName evidence="4">XkdX family protein</fullName>
    </recommendedName>
</protein>
<comment type="caution">
    <text evidence="2">The sequence shown here is derived from an EMBL/GenBank/DDBJ whole genome shotgun (WGS) entry which is preliminary data.</text>
</comment>
<dbReference type="EMBL" id="LEQJ01000023">
    <property type="protein sequence ID" value="RBS25880.1"/>
    <property type="molecule type" value="Genomic_DNA"/>
</dbReference>
<name>A0A3F3NJ82_ENTFC</name>
<gene>
    <name evidence="2" type="ORF">EB12_02767</name>
    <name evidence="1" type="ORF">EB12_02886</name>
</gene>
<evidence type="ECO:0000313" key="3">
    <source>
        <dbReference type="Proteomes" id="UP000253144"/>
    </source>
</evidence>
<dbReference type="RefSeq" id="WP_096637967.1">
    <property type="nucleotide sequence ID" value="NZ_JACYZB010000026.1"/>
</dbReference>
<reference evidence="2 3" key="1">
    <citation type="submission" date="2015-06" db="EMBL/GenBank/DDBJ databases">
        <title>The Genome Sequence of Enterococcus faecium 131EA1.</title>
        <authorList>
            <consortium name="The Broad Institute Genomics Platform"/>
            <consortium name="The Broad Institute Genome Sequencing Center for Infectious Disease"/>
            <person name="Earl A.M."/>
            <person name="Van Tyne D."/>
            <person name="Lebreton F."/>
            <person name="Saavedra J.T."/>
            <person name="Gilmore M.S."/>
            <person name="Manson Mcguire A."/>
            <person name="Clock S."/>
            <person name="Crupain M."/>
            <person name="Rangan U."/>
            <person name="Young S."/>
            <person name="Abouelleil A."/>
            <person name="Cao P."/>
            <person name="Chapman S.B."/>
            <person name="Griggs A."/>
            <person name="Priest M."/>
            <person name="Shea T."/>
            <person name="Wortman J."/>
            <person name="Nusbaum C."/>
            <person name="Birren B."/>
        </authorList>
    </citation>
    <scope>NUCLEOTIDE SEQUENCE [LARGE SCALE GENOMIC DNA]</scope>
    <source>
        <strain evidence="2 3">131EA1</strain>
    </source>
</reference>
<evidence type="ECO:0000313" key="2">
    <source>
        <dbReference type="EMBL" id="RBS25880.1"/>
    </source>
</evidence>
<dbReference type="InterPro" id="IPR010022">
    <property type="entry name" value="XkdX"/>
</dbReference>
<dbReference type="Pfam" id="PF09693">
    <property type="entry name" value="Phage_XkdX"/>
    <property type="match status" value="1"/>
</dbReference>
<dbReference type="EMBL" id="LEQJ01000025">
    <property type="protein sequence ID" value="RBS25586.1"/>
    <property type="molecule type" value="Genomic_DNA"/>
</dbReference>
<dbReference type="NCBIfam" id="TIGR01669">
    <property type="entry name" value="phage_XkdX"/>
    <property type="match status" value="1"/>
</dbReference>
<evidence type="ECO:0000313" key="1">
    <source>
        <dbReference type="EMBL" id="RBS25586.1"/>
    </source>
</evidence>
<evidence type="ECO:0008006" key="4">
    <source>
        <dbReference type="Google" id="ProtNLM"/>
    </source>
</evidence>
<dbReference type="Proteomes" id="UP000253144">
    <property type="component" value="Unassembled WGS sequence"/>
</dbReference>